<dbReference type="eggNOG" id="KOG3510">
    <property type="taxonomic scope" value="Eukaryota"/>
</dbReference>
<dbReference type="InterPro" id="IPR050958">
    <property type="entry name" value="Cell_Adh-Cytoskel_Orgn"/>
</dbReference>
<dbReference type="SMART" id="SM00409">
    <property type="entry name" value="IG"/>
    <property type="match status" value="1"/>
</dbReference>
<dbReference type="InterPro" id="IPR013098">
    <property type="entry name" value="Ig_I-set"/>
</dbReference>
<name>B4GYS6_DROPE</name>
<dbReference type="CDD" id="cd00096">
    <property type="entry name" value="Ig"/>
    <property type="match status" value="1"/>
</dbReference>
<evidence type="ECO:0000256" key="5">
    <source>
        <dbReference type="ARBA" id="ARBA00023157"/>
    </source>
</evidence>
<dbReference type="GO" id="GO:0043025">
    <property type="term" value="C:neuronal cell body"/>
    <property type="evidence" value="ECO:0007669"/>
    <property type="project" value="TreeGrafter"/>
</dbReference>
<dbReference type="GO" id="GO:0050808">
    <property type="term" value="P:synapse organization"/>
    <property type="evidence" value="ECO:0007669"/>
    <property type="project" value="TreeGrafter"/>
</dbReference>
<dbReference type="GO" id="GO:0008046">
    <property type="term" value="F:axon guidance receptor activity"/>
    <property type="evidence" value="ECO:0007669"/>
    <property type="project" value="TreeGrafter"/>
</dbReference>
<organism evidence="11">
    <name type="scientific">Drosophila persimilis</name>
    <name type="common">Fruit fly</name>
    <dbReference type="NCBI Taxonomy" id="7234"/>
    <lineage>
        <taxon>Eukaryota</taxon>
        <taxon>Metazoa</taxon>
        <taxon>Ecdysozoa</taxon>
        <taxon>Arthropoda</taxon>
        <taxon>Hexapoda</taxon>
        <taxon>Insecta</taxon>
        <taxon>Pterygota</taxon>
        <taxon>Neoptera</taxon>
        <taxon>Endopterygota</taxon>
        <taxon>Diptera</taxon>
        <taxon>Brachycera</taxon>
        <taxon>Muscomorpha</taxon>
        <taxon>Ephydroidea</taxon>
        <taxon>Drosophilidae</taxon>
        <taxon>Drosophila</taxon>
        <taxon>Sophophora</taxon>
    </lineage>
</organism>
<evidence type="ECO:0000259" key="8">
    <source>
        <dbReference type="PROSITE" id="PS50835"/>
    </source>
</evidence>
<dbReference type="SUPFAM" id="SSF49265">
    <property type="entry name" value="Fibronectin type III"/>
    <property type="match status" value="1"/>
</dbReference>
<dbReference type="InterPro" id="IPR036179">
    <property type="entry name" value="Ig-like_dom_sf"/>
</dbReference>
<dbReference type="InterPro" id="IPR013783">
    <property type="entry name" value="Ig-like_fold"/>
</dbReference>
<dbReference type="SUPFAM" id="SSF48726">
    <property type="entry name" value="Immunoglobulin"/>
    <property type="match status" value="2"/>
</dbReference>
<dbReference type="OrthoDB" id="6159398at2759"/>
<dbReference type="PROSITE" id="PS50853">
    <property type="entry name" value="FN3"/>
    <property type="match status" value="1"/>
</dbReference>
<evidence type="ECO:0000313" key="11">
    <source>
        <dbReference type="Proteomes" id="UP000008744"/>
    </source>
</evidence>
<dbReference type="PANTHER" id="PTHR45080:SF38">
    <property type="entry name" value="FI23916P1-RELATED"/>
    <property type="match status" value="1"/>
</dbReference>
<accession>B4GYS6</accession>
<evidence type="ECO:0000256" key="6">
    <source>
        <dbReference type="ARBA" id="ARBA00023180"/>
    </source>
</evidence>
<evidence type="ECO:0000313" key="10">
    <source>
        <dbReference type="EMBL" id="EDW28195.1"/>
    </source>
</evidence>
<evidence type="ECO:0000256" key="3">
    <source>
        <dbReference type="ARBA" id="ARBA00022737"/>
    </source>
</evidence>
<dbReference type="CDD" id="cd00063">
    <property type="entry name" value="FN3"/>
    <property type="match status" value="1"/>
</dbReference>
<dbReference type="Gene3D" id="2.60.40.10">
    <property type="entry name" value="Immunoglobulins"/>
    <property type="match status" value="3"/>
</dbReference>
<dbReference type="AlphaFoldDB" id="B4GYS6"/>
<dbReference type="EMBL" id="CH479198">
    <property type="protein sequence ID" value="EDW28195.1"/>
    <property type="molecule type" value="Genomic_DNA"/>
</dbReference>
<keyword evidence="2" id="KW-1003">Cell membrane</keyword>
<dbReference type="OMA" id="NISWIAD"/>
<dbReference type="PROSITE" id="PS50835">
    <property type="entry name" value="IG_LIKE"/>
    <property type="match status" value="1"/>
</dbReference>
<keyword evidence="11" id="KW-1185">Reference proteome</keyword>
<dbReference type="GO" id="GO:0007156">
    <property type="term" value="P:homophilic cell adhesion via plasma membrane adhesion molecules"/>
    <property type="evidence" value="ECO:0007669"/>
    <property type="project" value="TreeGrafter"/>
</dbReference>
<dbReference type="InterPro" id="IPR036116">
    <property type="entry name" value="FN3_sf"/>
</dbReference>
<evidence type="ECO:0000259" key="9">
    <source>
        <dbReference type="PROSITE" id="PS50853"/>
    </source>
</evidence>
<gene>
    <name evidence="10" type="primary">Dper\GL27117</name>
    <name evidence="10" type="ORF">Dper_GL27117</name>
</gene>
<proteinExistence type="predicted"/>
<dbReference type="Pfam" id="PF07679">
    <property type="entry name" value="I-set"/>
    <property type="match status" value="1"/>
</dbReference>
<comment type="subcellular location">
    <subcellularLocation>
        <location evidence="1">Cell membrane</location>
    </subcellularLocation>
</comment>
<evidence type="ECO:0000256" key="7">
    <source>
        <dbReference type="ARBA" id="ARBA00023319"/>
    </source>
</evidence>
<keyword evidence="7" id="KW-0393">Immunoglobulin domain</keyword>
<dbReference type="STRING" id="7234.B4GYS6"/>
<evidence type="ECO:0000256" key="1">
    <source>
        <dbReference type="ARBA" id="ARBA00004236"/>
    </source>
</evidence>
<protein>
    <submittedName>
        <fullName evidence="10">GL27117</fullName>
    </submittedName>
</protein>
<keyword evidence="4" id="KW-0472">Membrane</keyword>
<dbReference type="GO" id="GO:0005886">
    <property type="term" value="C:plasma membrane"/>
    <property type="evidence" value="ECO:0007669"/>
    <property type="project" value="UniProtKB-SubCell"/>
</dbReference>
<feature type="domain" description="Ig-like" evidence="8">
    <location>
        <begin position="54"/>
        <end position="144"/>
    </location>
</feature>
<keyword evidence="5" id="KW-1015">Disulfide bond</keyword>
<dbReference type="InterPro" id="IPR003599">
    <property type="entry name" value="Ig_sub"/>
</dbReference>
<evidence type="ECO:0000256" key="2">
    <source>
        <dbReference type="ARBA" id="ARBA00022475"/>
    </source>
</evidence>
<evidence type="ECO:0000256" key="4">
    <source>
        <dbReference type="ARBA" id="ARBA00023136"/>
    </source>
</evidence>
<dbReference type="InterPro" id="IPR003961">
    <property type="entry name" value="FN3_dom"/>
</dbReference>
<keyword evidence="6" id="KW-0325">Glycoprotein</keyword>
<dbReference type="HOGENOM" id="CLU_1058721_0_0_1"/>
<dbReference type="FunFam" id="2.60.40.10:FF:000005">
    <property type="entry name" value="Neuronal cell adhesion molecule"/>
    <property type="match status" value="1"/>
</dbReference>
<dbReference type="InterPro" id="IPR003598">
    <property type="entry name" value="Ig_sub2"/>
</dbReference>
<dbReference type="SMART" id="SM00408">
    <property type="entry name" value="IGc2"/>
    <property type="match status" value="1"/>
</dbReference>
<sequence length="263" mass="30478">MVTRDERVRLIDGYNLEISDLEPQDAGDYVCQISDKINRDQVHTVEILAFGPYPHPGQLQARKGGPITLECKGSGNPVPTIYWTKKVSWYQNSFPIQTTDRRIMNTRGNRHTLTIRHIQQEDFGNYSCVADNSLGRSRKYMELSGRPGPAEFYSPKWGRSPDSYNLTWKIDSYPPLEEVRLLYRRVLMNDTFQQPGRWHDFILTPEHRPASEPLTHIMSYTIKNLYPGAYYEAIVQAKNRYGWNEVSPTRPHAHTPDTVRHSV</sequence>
<dbReference type="GO" id="GO:0030424">
    <property type="term" value="C:axon"/>
    <property type="evidence" value="ECO:0007669"/>
    <property type="project" value="TreeGrafter"/>
</dbReference>
<dbReference type="Proteomes" id="UP000008744">
    <property type="component" value="Unassembled WGS sequence"/>
</dbReference>
<keyword evidence="3" id="KW-0677">Repeat</keyword>
<dbReference type="InterPro" id="IPR007110">
    <property type="entry name" value="Ig-like_dom"/>
</dbReference>
<feature type="domain" description="Fibronectin type-III" evidence="9">
    <location>
        <begin position="146"/>
        <end position="258"/>
    </location>
</feature>
<dbReference type="PANTHER" id="PTHR45080">
    <property type="entry name" value="CONTACTIN 5"/>
    <property type="match status" value="1"/>
</dbReference>
<reference evidence="10 11" key="1">
    <citation type="journal article" date="2007" name="Nature">
        <title>Evolution of genes and genomes on the Drosophila phylogeny.</title>
        <authorList>
            <consortium name="Drosophila 12 Genomes Consortium"/>
            <person name="Clark A.G."/>
            <person name="Eisen M.B."/>
            <person name="Smith D.R."/>
            <person name="Bergman C.M."/>
            <person name="Oliver B."/>
            <person name="Markow T.A."/>
            <person name="Kaufman T.C."/>
            <person name="Kellis M."/>
            <person name="Gelbart W."/>
            <person name="Iyer V.N."/>
            <person name="Pollard D.A."/>
            <person name="Sackton T.B."/>
            <person name="Larracuente A.M."/>
            <person name="Singh N.D."/>
            <person name="Abad J.P."/>
            <person name="Abt D.N."/>
            <person name="Adryan B."/>
            <person name="Aguade M."/>
            <person name="Akashi H."/>
            <person name="Anderson W.W."/>
            <person name="Aquadro C.F."/>
            <person name="Ardell D.H."/>
            <person name="Arguello R."/>
            <person name="Artieri C.G."/>
            <person name="Barbash D.A."/>
            <person name="Barker D."/>
            <person name="Barsanti P."/>
            <person name="Batterham P."/>
            <person name="Batzoglou S."/>
            <person name="Begun D."/>
            <person name="Bhutkar A."/>
            <person name="Blanco E."/>
            <person name="Bosak S.A."/>
            <person name="Bradley R.K."/>
            <person name="Brand A.D."/>
            <person name="Brent M.R."/>
            <person name="Brooks A.N."/>
            <person name="Brown R.H."/>
            <person name="Butlin R.K."/>
            <person name="Caggese C."/>
            <person name="Calvi B.R."/>
            <person name="Bernardo de Carvalho A."/>
            <person name="Caspi A."/>
            <person name="Castrezana S."/>
            <person name="Celniker S.E."/>
            <person name="Chang J.L."/>
            <person name="Chapple C."/>
            <person name="Chatterji S."/>
            <person name="Chinwalla A."/>
            <person name="Civetta A."/>
            <person name="Clifton S.W."/>
            <person name="Comeron J.M."/>
            <person name="Costello J.C."/>
            <person name="Coyne J.A."/>
            <person name="Daub J."/>
            <person name="David R.G."/>
            <person name="Delcher A.L."/>
            <person name="Delehaunty K."/>
            <person name="Do C.B."/>
            <person name="Ebling H."/>
            <person name="Edwards K."/>
            <person name="Eickbush T."/>
            <person name="Evans J.D."/>
            <person name="Filipski A."/>
            <person name="Findeiss S."/>
            <person name="Freyhult E."/>
            <person name="Fulton L."/>
            <person name="Fulton R."/>
            <person name="Garcia A.C."/>
            <person name="Gardiner A."/>
            <person name="Garfield D.A."/>
            <person name="Garvin B.E."/>
            <person name="Gibson G."/>
            <person name="Gilbert D."/>
            <person name="Gnerre S."/>
            <person name="Godfrey J."/>
            <person name="Good R."/>
            <person name="Gotea V."/>
            <person name="Gravely B."/>
            <person name="Greenberg A.J."/>
            <person name="Griffiths-Jones S."/>
            <person name="Gross S."/>
            <person name="Guigo R."/>
            <person name="Gustafson E.A."/>
            <person name="Haerty W."/>
            <person name="Hahn M.W."/>
            <person name="Halligan D.L."/>
            <person name="Halpern A.L."/>
            <person name="Halter G.M."/>
            <person name="Han M.V."/>
            <person name="Heger A."/>
            <person name="Hillier L."/>
            <person name="Hinrichs A.S."/>
            <person name="Holmes I."/>
            <person name="Hoskins R.A."/>
            <person name="Hubisz M.J."/>
            <person name="Hultmark D."/>
            <person name="Huntley M.A."/>
            <person name="Jaffe D.B."/>
            <person name="Jagadeeshan S."/>
            <person name="Jeck W.R."/>
            <person name="Johnson J."/>
            <person name="Jones C.D."/>
            <person name="Jordan W.C."/>
            <person name="Karpen G.H."/>
            <person name="Kataoka E."/>
            <person name="Keightley P.D."/>
            <person name="Kheradpour P."/>
            <person name="Kirkness E.F."/>
            <person name="Koerich L.B."/>
            <person name="Kristiansen K."/>
            <person name="Kudrna D."/>
            <person name="Kulathinal R.J."/>
            <person name="Kumar S."/>
            <person name="Kwok R."/>
            <person name="Lander E."/>
            <person name="Langley C.H."/>
            <person name="Lapoint R."/>
            <person name="Lazzaro B.P."/>
            <person name="Lee S.J."/>
            <person name="Levesque L."/>
            <person name="Li R."/>
            <person name="Lin C.F."/>
            <person name="Lin M.F."/>
            <person name="Lindblad-Toh K."/>
            <person name="Llopart A."/>
            <person name="Long M."/>
            <person name="Low L."/>
            <person name="Lozovsky E."/>
            <person name="Lu J."/>
            <person name="Luo M."/>
            <person name="Machado C.A."/>
            <person name="Makalowski W."/>
            <person name="Marzo M."/>
            <person name="Matsuda M."/>
            <person name="Matzkin L."/>
            <person name="McAllister B."/>
            <person name="McBride C.S."/>
            <person name="McKernan B."/>
            <person name="McKernan K."/>
            <person name="Mendez-Lago M."/>
            <person name="Minx P."/>
            <person name="Mollenhauer M.U."/>
            <person name="Montooth K."/>
            <person name="Mount S.M."/>
            <person name="Mu X."/>
            <person name="Myers E."/>
            <person name="Negre B."/>
            <person name="Newfeld S."/>
            <person name="Nielsen R."/>
            <person name="Noor M.A."/>
            <person name="O'Grady P."/>
            <person name="Pachter L."/>
            <person name="Papaceit M."/>
            <person name="Parisi M.J."/>
            <person name="Parisi M."/>
            <person name="Parts L."/>
            <person name="Pedersen J.S."/>
            <person name="Pesole G."/>
            <person name="Phillippy A.M."/>
            <person name="Ponting C.P."/>
            <person name="Pop M."/>
            <person name="Porcelli D."/>
            <person name="Powell J.R."/>
            <person name="Prohaska S."/>
            <person name="Pruitt K."/>
            <person name="Puig M."/>
            <person name="Quesneville H."/>
            <person name="Ram K.R."/>
            <person name="Rand D."/>
            <person name="Rasmussen M.D."/>
            <person name="Reed L.K."/>
            <person name="Reenan R."/>
            <person name="Reily A."/>
            <person name="Remington K.A."/>
            <person name="Rieger T.T."/>
            <person name="Ritchie M.G."/>
            <person name="Robin C."/>
            <person name="Rogers Y.H."/>
            <person name="Rohde C."/>
            <person name="Rozas J."/>
            <person name="Rubenfield M.J."/>
            <person name="Ruiz A."/>
            <person name="Russo S."/>
            <person name="Salzberg S.L."/>
            <person name="Sanchez-Gracia A."/>
            <person name="Saranga D.J."/>
            <person name="Sato H."/>
            <person name="Schaeffer S.W."/>
            <person name="Schatz M.C."/>
            <person name="Schlenke T."/>
            <person name="Schwartz R."/>
            <person name="Segarra C."/>
            <person name="Singh R.S."/>
            <person name="Sirot L."/>
            <person name="Sirota M."/>
            <person name="Sisneros N.B."/>
            <person name="Smith C.D."/>
            <person name="Smith T.F."/>
            <person name="Spieth J."/>
            <person name="Stage D.E."/>
            <person name="Stark A."/>
            <person name="Stephan W."/>
            <person name="Strausberg R.L."/>
            <person name="Strempel S."/>
            <person name="Sturgill D."/>
            <person name="Sutton G."/>
            <person name="Sutton G.G."/>
            <person name="Tao W."/>
            <person name="Teichmann S."/>
            <person name="Tobari Y.N."/>
            <person name="Tomimura Y."/>
            <person name="Tsolas J.M."/>
            <person name="Valente V.L."/>
            <person name="Venter E."/>
            <person name="Venter J.C."/>
            <person name="Vicario S."/>
            <person name="Vieira F.G."/>
            <person name="Vilella A.J."/>
            <person name="Villasante A."/>
            <person name="Walenz B."/>
            <person name="Wang J."/>
            <person name="Wasserman M."/>
            <person name="Watts T."/>
            <person name="Wilson D."/>
            <person name="Wilson R.K."/>
            <person name="Wing R.A."/>
            <person name="Wolfner M.F."/>
            <person name="Wong A."/>
            <person name="Wong G.K."/>
            <person name="Wu C.I."/>
            <person name="Wu G."/>
            <person name="Yamamoto D."/>
            <person name="Yang H.P."/>
            <person name="Yang S.P."/>
            <person name="Yorke J.A."/>
            <person name="Yoshida K."/>
            <person name="Zdobnov E."/>
            <person name="Zhang P."/>
            <person name="Zhang Y."/>
            <person name="Zimin A.V."/>
            <person name="Baldwin J."/>
            <person name="Abdouelleil A."/>
            <person name="Abdulkadir J."/>
            <person name="Abebe A."/>
            <person name="Abera B."/>
            <person name="Abreu J."/>
            <person name="Acer S.C."/>
            <person name="Aftuck L."/>
            <person name="Alexander A."/>
            <person name="An P."/>
            <person name="Anderson E."/>
            <person name="Anderson S."/>
            <person name="Arachi H."/>
            <person name="Azer M."/>
            <person name="Bachantsang P."/>
            <person name="Barry A."/>
            <person name="Bayul T."/>
            <person name="Berlin A."/>
            <person name="Bessette D."/>
            <person name="Bloom T."/>
            <person name="Blye J."/>
            <person name="Boguslavskiy L."/>
            <person name="Bonnet C."/>
            <person name="Boukhgalter B."/>
            <person name="Bourzgui I."/>
            <person name="Brown A."/>
            <person name="Cahill P."/>
            <person name="Channer S."/>
            <person name="Cheshatsang Y."/>
            <person name="Chuda L."/>
            <person name="Citroen M."/>
            <person name="Collymore A."/>
            <person name="Cooke P."/>
            <person name="Costello M."/>
            <person name="D'Aco K."/>
            <person name="Daza R."/>
            <person name="De Haan G."/>
            <person name="DeGray S."/>
            <person name="DeMaso C."/>
            <person name="Dhargay N."/>
            <person name="Dooley K."/>
            <person name="Dooley E."/>
            <person name="Doricent M."/>
            <person name="Dorje P."/>
            <person name="Dorjee K."/>
            <person name="Dupes A."/>
            <person name="Elong R."/>
            <person name="Falk J."/>
            <person name="Farina A."/>
            <person name="Faro S."/>
            <person name="Ferguson D."/>
            <person name="Fisher S."/>
            <person name="Foley C.D."/>
            <person name="Franke A."/>
            <person name="Friedrich D."/>
            <person name="Gadbois L."/>
            <person name="Gearin G."/>
            <person name="Gearin C.R."/>
            <person name="Giannoukos G."/>
            <person name="Goode T."/>
            <person name="Graham J."/>
            <person name="Grandbois E."/>
            <person name="Grewal S."/>
            <person name="Gyaltsen K."/>
            <person name="Hafez N."/>
            <person name="Hagos B."/>
            <person name="Hall J."/>
            <person name="Henson C."/>
            <person name="Hollinger A."/>
            <person name="Honan T."/>
            <person name="Huard M.D."/>
            <person name="Hughes L."/>
            <person name="Hurhula B."/>
            <person name="Husby M.E."/>
            <person name="Kamat A."/>
            <person name="Kanga B."/>
            <person name="Kashin S."/>
            <person name="Khazanovich D."/>
            <person name="Kisner P."/>
            <person name="Lance K."/>
            <person name="Lara M."/>
            <person name="Lee W."/>
            <person name="Lennon N."/>
            <person name="Letendre F."/>
            <person name="LeVine R."/>
            <person name="Lipovsky A."/>
            <person name="Liu X."/>
            <person name="Liu J."/>
            <person name="Liu S."/>
            <person name="Lokyitsang T."/>
            <person name="Lokyitsang Y."/>
            <person name="Lubonja R."/>
            <person name="Lui A."/>
            <person name="MacDonald P."/>
            <person name="Magnisalis V."/>
            <person name="Maru K."/>
            <person name="Matthews C."/>
            <person name="McCusker W."/>
            <person name="McDonough S."/>
            <person name="Mehta T."/>
            <person name="Meldrim J."/>
            <person name="Meneus L."/>
            <person name="Mihai O."/>
            <person name="Mihalev A."/>
            <person name="Mihova T."/>
            <person name="Mittelman R."/>
            <person name="Mlenga V."/>
            <person name="Montmayeur A."/>
            <person name="Mulrain L."/>
            <person name="Navidi A."/>
            <person name="Naylor J."/>
            <person name="Negash T."/>
            <person name="Nguyen T."/>
            <person name="Nguyen N."/>
            <person name="Nicol R."/>
            <person name="Norbu C."/>
            <person name="Norbu N."/>
            <person name="Novod N."/>
            <person name="O'Neill B."/>
            <person name="Osman S."/>
            <person name="Markiewicz E."/>
            <person name="Oyono O.L."/>
            <person name="Patti C."/>
            <person name="Phunkhang P."/>
            <person name="Pierre F."/>
            <person name="Priest M."/>
            <person name="Raghuraman S."/>
            <person name="Rege F."/>
            <person name="Reyes R."/>
            <person name="Rise C."/>
            <person name="Rogov P."/>
            <person name="Ross K."/>
            <person name="Ryan E."/>
            <person name="Settipalli S."/>
            <person name="Shea T."/>
            <person name="Sherpa N."/>
            <person name="Shi L."/>
            <person name="Shih D."/>
            <person name="Sparrow T."/>
            <person name="Spaulding J."/>
            <person name="Stalker J."/>
            <person name="Stange-Thomann N."/>
            <person name="Stavropoulos S."/>
            <person name="Stone C."/>
            <person name="Strader C."/>
            <person name="Tesfaye S."/>
            <person name="Thomson T."/>
            <person name="Thoulutsang Y."/>
            <person name="Thoulutsang D."/>
            <person name="Topham K."/>
            <person name="Topping I."/>
            <person name="Tsamla T."/>
            <person name="Vassiliev H."/>
            <person name="Vo A."/>
            <person name="Wangchuk T."/>
            <person name="Wangdi T."/>
            <person name="Weiand M."/>
            <person name="Wilkinson J."/>
            <person name="Wilson A."/>
            <person name="Yadav S."/>
            <person name="Young G."/>
            <person name="Yu Q."/>
            <person name="Zembek L."/>
            <person name="Zhong D."/>
            <person name="Zimmer A."/>
            <person name="Zwirko Z."/>
            <person name="Jaffe D.B."/>
            <person name="Alvarez P."/>
            <person name="Brockman W."/>
            <person name="Butler J."/>
            <person name="Chin C."/>
            <person name="Gnerre S."/>
            <person name="Grabherr M."/>
            <person name="Kleber M."/>
            <person name="Mauceli E."/>
            <person name="MacCallum I."/>
        </authorList>
    </citation>
    <scope>NUCLEOTIDE SEQUENCE [LARGE SCALE GENOMIC DNA]</scope>
    <source>
        <strain evidence="11">MSH-3 / Tucson 14011-0111.49</strain>
    </source>
</reference>
<dbReference type="PhylomeDB" id="B4GYS6"/>